<name>A0AAV7Q821_PLEWA</name>
<organism evidence="1 2">
    <name type="scientific">Pleurodeles waltl</name>
    <name type="common">Iberian ribbed newt</name>
    <dbReference type="NCBI Taxonomy" id="8319"/>
    <lineage>
        <taxon>Eukaryota</taxon>
        <taxon>Metazoa</taxon>
        <taxon>Chordata</taxon>
        <taxon>Craniata</taxon>
        <taxon>Vertebrata</taxon>
        <taxon>Euteleostomi</taxon>
        <taxon>Amphibia</taxon>
        <taxon>Batrachia</taxon>
        <taxon>Caudata</taxon>
        <taxon>Salamandroidea</taxon>
        <taxon>Salamandridae</taxon>
        <taxon>Pleurodelinae</taxon>
        <taxon>Pleurodeles</taxon>
    </lineage>
</organism>
<protein>
    <submittedName>
        <fullName evidence="1">Uncharacterized protein</fullName>
    </submittedName>
</protein>
<proteinExistence type="predicted"/>
<evidence type="ECO:0000313" key="2">
    <source>
        <dbReference type="Proteomes" id="UP001066276"/>
    </source>
</evidence>
<accession>A0AAV7Q821</accession>
<reference evidence="1" key="1">
    <citation type="journal article" date="2022" name="bioRxiv">
        <title>Sequencing and chromosome-scale assembly of the giantPleurodeles waltlgenome.</title>
        <authorList>
            <person name="Brown T."/>
            <person name="Elewa A."/>
            <person name="Iarovenko S."/>
            <person name="Subramanian E."/>
            <person name="Araus A.J."/>
            <person name="Petzold A."/>
            <person name="Susuki M."/>
            <person name="Suzuki K.-i.T."/>
            <person name="Hayashi T."/>
            <person name="Toyoda A."/>
            <person name="Oliveira C."/>
            <person name="Osipova E."/>
            <person name="Leigh N.D."/>
            <person name="Simon A."/>
            <person name="Yun M.H."/>
        </authorList>
    </citation>
    <scope>NUCLEOTIDE SEQUENCE</scope>
    <source>
        <strain evidence="1">20211129_DDA</strain>
        <tissue evidence="1">Liver</tissue>
    </source>
</reference>
<gene>
    <name evidence="1" type="ORF">NDU88_002132</name>
</gene>
<dbReference type="Proteomes" id="UP001066276">
    <property type="component" value="Chromosome 6"/>
</dbReference>
<keyword evidence="2" id="KW-1185">Reference proteome</keyword>
<dbReference type="AlphaFoldDB" id="A0AAV7Q821"/>
<sequence>MRRLRRSAPECSEEIIRTAGKARFGGAVLRAEPDLPRGAGGRVARHERGWMTVGWRINHQEERRSRVCWAASPPSNRRPASLVPADATACSSRQFGFGFGTQHRAPNLNITQCYL</sequence>
<evidence type="ECO:0000313" key="1">
    <source>
        <dbReference type="EMBL" id="KAJ1135697.1"/>
    </source>
</evidence>
<comment type="caution">
    <text evidence="1">The sequence shown here is derived from an EMBL/GenBank/DDBJ whole genome shotgun (WGS) entry which is preliminary data.</text>
</comment>
<dbReference type="EMBL" id="JANPWB010000010">
    <property type="protein sequence ID" value="KAJ1135697.1"/>
    <property type="molecule type" value="Genomic_DNA"/>
</dbReference>